<dbReference type="CDD" id="cd19501">
    <property type="entry name" value="RecA-like_FtsH"/>
    <property type="match status" value="1"/>
</dbReference>
<dbReference type="GO" id="GO:0008270">
    <property type="term" value="F:zinc ion binding"/>
    <property type="evidence" value="ECO:0007669"/>
    <property type="project" value="UniProtKB-UniRule"/>
</dbReference>
<keyword evidence="2 15" id="KW-0645">Protease</keyword>
<dbReference type="GO" id="GO:0004176">
    <property type="term" value="F:ATP-dependent peptidase activity"/>
    <property type="evidence" value="ECO:0007669"/>
    <property type="project" value="InterPro"/>
</dbReference>
<evidence type="ECO:0000256" key="7">
    <source>
        <dbReference type="ARBA" id="ARBA00022833"/>
    </source>
</evidence>
<dbReference type="NCBIfam" id="TIGR01241">
    <property type="entry name" value="FtsH_fam"/>
    <property type="match status" value="1"/>
</dbReference>
<dbReference type="GO" id="GO:0004222">
    <property type="term" value="F:metalloendopeptidase activity"/>
    <property type="evidence" value="ECO:0007669"/>
    <property type="project" value="InterPro"/>
</dbReference>
<evidence type="ECO:0000256" key="4">
    <source>
        <dbReference type="ARBA" id="ARBA00022723"/>
    </source>
</evidence>
<evidence type="ECO:0000256" key="12">
    <source>
        <dbReference type="ARBA" id="ARBA00023136"/>
    </source>
</evidence>
<dbReference type="Gene3D" id="3.40.50.300">
    <property type="entry name" value="P-loop containing nucleotide triphosphate hydrolases"/>
    <property type="match status" value="1"/>
</dbReference>
<evidence type="ECO:0000256" key="3">
    <source>
        <dbReference type="ARBA" id="ARBA00022692"/>
    </source>
</evidence>
<dbReference type="InterPro" id="IPR027417">
    <property type="entry name" value="P-loop_NTPase"/>
</dbReference>
<dbReference type="GO" id="GO:0030163">
    <property type="term" value="P:protein catabolic process"/>
    <property type="evidence" value="ECO:0007669"/>
    <property type="project" value="UniProtKB-UniRule"/>
</dbReference>
<feature type="binding site" evidence="15">
    <location>
        <position position="429"/>
    </location>
    <ligand>
        <name>Zn(2+)</name>
        <dbReference type="ChEBI" id="CHEBI:29105"/>
        <note>catalytic</note>
    </ligand>
</feature>
<comment type="similarity">
    <text evidence="1 15">In the C-terminal section; belongs to the peptidase M41 family.</text>
</comment>
<feature type="binding site" evidence="15">
    <location>
        <position position="511"/>
    </location>
    <ligand>
        <name>Zn(2+)</name>
        <dbReference type="ChEBI" id="CHEBI:29105"/>
        <note>catalytic</note>
    </ligand>
</feature>
<evidence type="ECO:0000256" key="14">
    <source>
        <dbReference type="ARBA" id="ARBA00061570"/>
    </source>
</evidence>
<sequence length="632" mass="69041">MPKLLPQSRTRHSWRFIWVLLLGLGVGTGSIPPALAQNRSEPTTVSLDYSGLLKDIANGQVQSIDYDPVQRVARVQLQGRRAAEVPLFNQNPELIETARRYNVPFEVTPTQDNSALAGTLVNLGLILILLVGLIFLLRRSAGAANQALNFGKSRARFQMEAKTGVMFEDVAGIEEAKEELQEVVSFLRSSDRFTAVGARIPRGVLLVGPPGTGKTLLAKAIAGEAGVPFFSMSGSEFVEMFVGVGASRVRDLFRKAKENSPCIVFIDEIDAVGRQRGAGIGGGNDEREQTLNQLLTEMDGFEENSGVIIIAATNRPDVLDSALLRPGRFDRQIVVDLPSYAGRLGILQVHARNKKLAEDVSLEAIARRTPGFSGADLANLLNEAAILTARRNKTAVDESDIDDAIDRITIGMTLSPLLDSQKKRLIAYHEIGHALLMTLLKHSDRLDKVTIIPRSGGIGGFAKPIPNEELIDSGLYSRAWLRDRIVVALGGRAAEEVVFGDAEVTQGAASDIEMITNLAREMITRYGMSDLGPLALESDQGEVFLGRDWMSRRADYSEAVAAQIDHKIRALIKACHAEARQLLSDNRNLMDRLVDRLIDQELIEGDEFRRIVDQFSQSPAASKPVLQSPAVL</sequence>
<evidence type="ECO:0000256" key="1">
    <source>
        <dbReference type="ARBA" id="ARBA00010044"/>
    </source>
</evidence>
<evidence type="ECO:0000256" key="8">
    <source>
        <dbReference type="ARBA" id="ARBA00022840"/>
    </source>
</evidence>
<dbReference type="Pfam" id="PF17862">
    <property type="entry name" value="AAA_lid_3"/>
    <property type="match status" value="1"/>
</dbReference>
<feature type="binding site" evidence="15">
    <location>
        <begin position="208"/>
        <end position="215"/>
    </location>
    <ligand>
        <name>ATP</name>
        <dbReference type="ChEBI" id="CHEBI:30616"/>
    </ligand>
</feature>
<evidence type="ECO:0000256" key="11">
    <source>
        <dbReference type="ARBA" id="ARBA00023078"/>
    </source>
</evidence>
<evidence type="ECO:0000256" key="16">
    <source>
        <dbReference type="RuleBase" id="RU003651"/>
    </source>
</evidence>
<feature type="transmembrane region" description="Helical" evidence="15">
    <location>
        <begin position="115"/>
        <end position="137"/>
    </location>
</feature>
<organism evidence="18 19">
    <name type="scientific">Synechococcus elongatus PCC 11801</name>
    <dbReference type="NCBI Taxonomy" id="2219813"/>
    <lineage>
        <taxon>Bacteria</taxon>
        <taxon>Bacillati</taxon>
        <taxon>Cyanobacteriota</taxon>
        <taxon>Cyanophyceae</taxon>
        <taxon>Synechococcales</taxon>
        <taxon>Synechococcaceae</taxon>
        <taxon>Synechococcus</taxon>
    </lineage>
</organism>
<accession>A0AAN1UUK0</accession>
<dbReference type="HAMAP" id="MF_01458">
    <property type="entry name" value="FtsH"/>
    <property type="match status" value="1"/>
</dbReference>
<comment type="subcellular location">
    <subcellularLocation>
        <location evidence="13 15">Cellular thylakoid membrane</location>
        <topology evidence="13 15">Multi-pass membrane protein</topology>
        <orientation evidence="13 15">Stromal side</orientation>
    </subcellularLocation>
</comment>
<dbReference type="SMART" id="SM00382">
    <property type="entry name" value="AAA"/>
    <property type="match status" value="1"/>
</dbReference>
<keyword evidence="5 15" id="KW-0547">Nucleotide-binding</keyword>
<dbReference type="EMBL" id="CP030139">
    <property type="protein sequence ID" value="AZB72687.1"/>
    <property type="molecule type" value="Genomic_DNA"/>
</dbReference>
<feature type="domain" description="AAA+ ATPase" evidence="17">
    <location>
        <begin position="200"/>
        <end position="339"/>
    </location>
</feature>
<dbReference type="Pfam" id="PF00004">
    <property type="entry name" value="AAA"/>
    <property type="match status" value="1"/>
</dbReference>
<name>A0AAN1UUK0_SYNEL</name>
<comment type="similarity">
    <text evidence="16">Belongs to the AAA ATPase family.</text>
</comment>
<comment type="caution">
    <text evidence="15">Lacks conserved residue(s) required for the propagation of feature annotation.</text>
</comment>
<comment type="cofactor">
    <cofactor evidence="15">
        <name>Zn(2+)</name>
        <dbReference type="ChEBI" id="CHEBI:29105"/>
    </cofactor>
    <text evidence="15">Binds 1 zinc ion per subunit.</text>
</comment>
<keyword evidence="7 15" id="KW-0862">Zinc</keyword>
<dbReference type="InterPro" id="IPR003959">
    <property type="entry name" value="ATPase_AAA_core"/>
</dbReference>
<keyword evidence="8 15" id="KW-0067">ATP-binding</keyword>
<keyword evidence="11 15" id="KW-0793">Thylakoid</keyword>
<evidence type="ECO:0000256" key="9">
    <source>
        <dbReference type="ARBA" id="ARBA00022989"/>
    </source>
</evidence>
<keyword evidence="4 15" id="KW-0479">Metal-binding</keyword>
<dbReference type="EC" id="3.4.24.-" evidence="15"/>
<dbReference type="Gene3D" id="1.10.8.60">
    <property type="match status" value="1"/>
</dbReference>
<feature type="binding site" evidence="15">
    <location>
        <position position="433"/>
    </location>
    <ligand>
        <name>Zn(2+)</name>
        <dbReference type="ChEBI" id="CHEBI:29105"/>
        <note>catalytic</note>
    </ligand>
</feature>
<dbReference type="FunFam" id="1.20.58.760:FF:000001">
    <property type="entry name" value="ATP-dependent zinc metalloprotease FtsH"/>
    <property type="match status" value="1"/>
</dbReference>
<dbReference type="Pfam" id="PF01434">
    <property type="entry name" value="Peptidase_M41"/>
    <property type="match status" value="1"/>
</dbReference>
<dbReference type="InterPro" id="IPR003593">
    <property type="entry name" value="AAA+_ATPase"/>
</dbReference>
<keyword evidence="9 15" id="KW-1133">Transmembrane helix</keyword>
<evidence type="ECO:0000256" key="5">
    <source>
        <dbReference type="ARBA" id="ARBA00022741"/>
    </source>
</evidence>
<keyword evidence="12 15" id="KW-0472">Membrane</keyword>
<dbReference type="InterPro" id="IPR003960">
    <property type="entry name" value="ATPase_AAA_CS"/>
</dbReference>
<evidence type="ECO:0000256" key="10">
    <source>
        <dbReference type="ARBA" id="ARBA00023049"/>
    </source>
</evidence>
<evidence type="ECO:0000313" key="18">
    <source>
        <dbReference type="EMBL" id="AZB72687.1"/>
    </source>
</evidence>
<dbReference type="RefSeq" id="WP_208676984.1">
    <property type="nucleotide sequence ID" value="NZ_CP030139.2"/>
</dbReference>
<dbReference type="PROSITE" id="PS00674">
    <property type="entry name" value="AAA"/>
    <property type="match status" value="1"/>
</dbReference>
<comment type="function">
    <text evidence="15">Acts as a processive, ATP-dependent zinc metallopeptidase for both cytoplasmic and membrane proteins. Plays a role in the quality control of integral membrane proteins.</text>
</comment>
<reference evidence="18 19" key="1">
    <citation type="journal article" date="2018" name="Sci. Rep.">
        <title>Genome Features and Biochemical Characteristics of a Robust, Fast Growing and Naturally Transformable Cyanobacterium Synechococcus elongatus PCC 11801 Isolated from India.</title>
        <authorList>
            <person name="Jaiswal D."/>
            <person name="Sengupta A."/>
            <person name="Sohoni S."/>
            <person name="Sengupta S."/>
            <person name="Phadnavis A.G."/>
            <person name="Pakrasi H.B."/>
            <person name="Wangikar P.P."/>
        </authorList>
    </citation>
    <scope>NUCLEOTIDE SEQUENCE [LARGE SCALE GENOMIC DNA]</scope>
    <source>
        <strain evidence="18 19">PCC 11801</strain>
    </source>
</reference>
<proteinExistence type="inferred from homology"/>
<dbReference type="GO" id="GO:0031676">
    <property type="term" value="C:plasma membrane-derived thylakoid membrane"/>
    <property type="evidence" value="ECO:0007669"/>
    <property type="project" value="UniProtKB-SubCell"/>
</dbReference>
<dbReference type="SUPFAM" id="SSF52540">
    <property type="entry name" value="P-loop containing nucleoside triphosphate hydrolases"/>
    <property type="match status" value="1"/>
</dbReference>
<dbReference type="FunFam" id="1.10.8.60:FF:000001">
    <property type="entry name" value="ATP-dependent zinc metalloprotease FtsH"/>
    <property type="match status" value="1"/>
</dbReference>
<evidence type="ECO:0000256" key="15">
    <source>
        <dbReference type="HAMAP-Rule" id="MF_01458"/>
    </source>
</evidence>
<dbReference type="FunFam" id="3.40.50.300:FF:000001">
    <property type="entry name" value="ATP-dependent zinc metalloprotease FtsH"/>
    <property type="match status" value="1"/>
</dbReference>
<evidence type="ECO:0000256" key="13">
    <source>
        <dbReference type="ARBA" id="ARBA00060402"/>
    </source>
</evidence>
<dbReference type="GO" id="GO:0006508">
    <property type="term" value="P:proteolysis"/>
    <property type="evidence" value="ECO:0007669"/>
    <property type="project" value="UniProtKB-KW"/>
</dbReference>
<gene>
    <name evidence="15 18" type="primary">ftsH</name>
    <name evidence="18" type="ORF">DOP62_08160</name>
</gene>
<evidence type="ECO:0000256" key="2">
    <source>
        <dbReference type="ARBA" id="ARBA00022670"/>
    </source>
</evidence>
<protein>
    <recommendedName>
        <fullName evidence="15">ATP-dependent zinc metalloprotease FtsH</fullName>
        <ecNumber evidence="15">3.4.24.-</ecNumber>
    </recommendedName>
</protein>
<keyword evidence="10 15" id="KW-0482">Metalloprotease</keyword>
<dbReference type="Gene3D" id="1.20.58.760">
    <property type="entry name" value="Peptidase M41"/>
    <property type="match status" value="1"/>
</dbReference>
<dbReference type="InterPro" id="IPR000642">
    <property type="entry name" value="Peptidase_M41"/>
</dbReference>
<dbReference type="PANTHER" id="PTHR23076:SF139">
    <property type="entry name" value="ATP-DEPENDENT ZINC METALLOPROTEASE FTSH 2, CHLOROPLASTIC"/>
    <property type="match status" value="1"/>
</dbReference>
<evidence type="ECO:0000259" key="17">
    <source>
        <dbReference type="SMART" id="SM00382"/>
    </source>
</evidence>
<feature type="active site" evidence="15">
    <location>
        <position position="430"/>
    </location>
</feature>
<dbReference type="GO" id="GO:0016887">
    <property type="term" value="F:ATP hydrolysis activity"/>
    <property type="evidence" value="ECO:0007669"/>
    <property type="project" value="UniProtKB-UniRule"/>
</dbReference>
<keyword evidence="3 15" id="KW-0812">Transmembrane</keyword>
<comment type="subunit">
    <text evidence="15">Homohexamer.</text>
</comment>
<dbReference type="InterPro" id="IPR005936">
    <property type="entry name" value="FtsH"/>
</dbReference>
<evidence type="ECO:0000256" key="6">
    <source>
        <dbReference type="ARBA" id="ARBA00022801"/>
    </source>
</evidence>
<evidence type="ECO:0000313" key="19">
    <source>
        <dbReference type="Proteomes" id="UP000267249"/>
    </source>
</evidence>
<dbReference type="SUPFAM" id="SSF140990">
    <property type="entry name" value="FtsH protease domain-like"/>
    <property type="match status" value="1"/>
</dbReference>
<comment type="similarity">
    <text evidence="14 15">In the central section; belongs to the AAA ATPase family.</text>
</comment>
<dbReference type="AlphaFoldDB" id="A0AAN1UUK0"/>
<keyword evidence="6 15" id="KW-0378">Hydrolase</keyword>
<dbReference type="GO" id="GO:0005524">
    <property type="term" value="F:ATP binding"/>
    <property type="evidence" value="ECO:0007669"/>
    <property type="project" value="UniProtKB-UniRule"/>
</dbReference>
<dbReference type="InterPro" id="IPR041569">
    <property type="entry name" value="AAA_lid_3"/>
</dbReference>
<dbReference type="PANTHER" id="PTHR23076">
    <property type="entry name" value="METALLOPROTEASE M41 FTSH"/>
    <property type="match status" value="1"/>
</dbReference>
<dbReference type="Proteomes" id="UP000267249">
    <property type="component" value="Chromosome"/>
</dbReference>
<dbReference type="InterPro" id="IPR037219">
    <property type="entry name" value="Peptidase_M41-like"/>
</dbReference>